<organism evidence="1 2">
    <name type="scientific">Brachionus plicatilis</name>
    <name type="common">Marine rotifer</name>
    <name type="synonym">Brachionus muelleri</name>
    <dbReference type="NCBI Taxonomy" id="10195"/>
    <lineage>
        <taxon>Eukaryota</taxon>
        <taxon>Metazoa</taxon>
        <taxon>Spiralia</taxon>
        <taxon>Gnathifera</taxon>
        <taxon>Rotifera</taxon>
        <taxon>Eurotatoria</taxon>
        <taxon>Monogononta</taxon>
        <taxon>Pseudotrocha</taxon>
        <taxon>Ploima</taxon>
        <taxon>Brachionidae</taxon>
        <taxon>Brachionus</taxon>
    </lineage>
</organism>
<dbReference type="Proteomes" id="UP000276133">
    <property type="component" value="Unassembled WGS sequence"/>
</dbReference>
<accession>A0A3M7Q4W5</accession>
<name>A0A3M7Q4W5_BRAPC</name>
<gene>
    <name evidence="1" type="ORF">BpHYR1_000399</name>
</gene>
<evidence type="ECO:0000313" key="1">
    <source>
        <dbReference type="EMBL" id="RNA06467.1"/>
    </source>
</evidence>
<dbReference type="EMBL" id="REGN01007389">
    <property type="protein sequence ID" value="RNA06467.1"/>
    <property type="molecule type" value="Genomic_DNA"/>
</dbReference>
<proteinExistence type="predicted"/>
<comment type="caution">
    <text evidence="1">The sequence shown here is derived from an EMBL/GenBank/DDBJ whole genome shotgun (WGS) entry which is preliminary data.</text>
</comment>
<sequence>MINMFADNRTEFSIDLKKFLRKMLTTAITDSALKELNKNPTLVWSNQYQNTRQVPLTYCAQLVDANE</sequence>
<reference evidence="1 2" key="1">
    <citation type="journal article" date="2018" name="Sci. Rep.">
        <title>Genomic signatures of local adaptation to the degree of environmental predictability in rotifers.</title>
        <authorList>
            <person name="Franch-Gras L."/>
            <person name="Hahn C."/>
            <person name="Garcia-Roger E.M."/>
            <person name="Carmona M.J."/>
            <person name="Serra M."/>
            <person name="Gomez A."/>
        </authorList>
    </citation>
    <scope>NUCLEOTIDE SEQUENCE [LARGE SCALE GENOMIC DNA]</scope>
    <source>
        <strain evidence="1">HYR1</strain>
    </source>
</reference>
<evidence type="ECO:0000313" key="2">
    <source>
        <dbReference type="Proteomes" id="UP000276133"/>
    </source>
</evidence>
<protein>
    <submittedName>
        <fullName evidence="1">Uncharacterized protein</fullName>
    </submittedName>
</protein>
<keyword evidence="2" id="KW-1185">Reference proteome</keyword>
<dbReference type="AlphaFoldDB" id="A0A3M7Q4W5"/>